<dbReference type="AlphaFoldDB" id="A0AAW5BVG7"/>
<dbReference type="InterPro" id="IPR050397">
    <property type="entry name" value="Env_Response_Regulators"/>
</dbReference>
<evidence type="ECO:0000256" key="2">
    <source>
        <dbReference type="ARBA" id="ARBA00023125"/>
    </source>
</evidence>
<proteinExistence type="predicted"/>
<dbReference type="SUPFAM" id="SSF51206">
    <property type="entry name" value="cAMP-binding domain-like"/>
    <property type="match status" value="1"/>
</dbReference>
<dbReference type="InterPro" id="IPR036390">
    <property type="entry name" value="WH_DNA-bd_sf"/>
</dbReference>
<name>A0AAW5BVG7_9FIRM</name>
<evidence type="ECO:0000259" key="5">
    <source>
        <dbReference type="PROSITE" id="PS51063"/>
    </source>
</evidence>
<gene>
    <name evidence="6" type="ORF">L0N08_21500</name>
</gene>
<evidence type="ECO:0000256" key="1">
    <source>
        <dbReference type="ARBA" id="ARBA00023015"/>
    </source>
</evidence>
<dbReference type="CDD" id="cd00038">
    <property type="entry name" value="CAP_ED"/>
    <property type="match status" value="1"/>
</dbReference>
<organism evidence="6 7">
    <name type="scientific">Enterocloster aldenensis</name>
    <dbReference type="NCBI Taxonomy" id="358742"/>
    <lineage>
        <taxon>Bacteria</taxon>
        <taxon>Bacillati</taxon>
        <taxon>Bacillota</taxon>
        <taxon>Clostridia</taxon>
        <taxon>Lachnospirales</taxon>
        <taxon>Lachnospiraceae</taxon>
        <taxon>Enterocloster</taxon>
    </lineage>
</organism>
<dbReference type="PANTHER" id="PTHR24567:SF74">
    <property type="entry name" value="HTH-TYPE TRANSCRIPTIONAL REGULATOR ARCR"/>
    <property type="match status" value="1"/>
</dbReference>
<dbReference type="InterPro" id="IPR012318">
    <property type="entry name" value="HTH_CRP"/>
</dbReference>
<dbReference type="SMART" id="SM00100">
    <property type="entry name" value="cNMP"/>
    <property type="match status" value="1"/>
</dbReference>
<dbReference type="PANTHER" id="PTHR24567">
    <property type="entry name" value="CRP FAMILY TRANSCRIPTIONAL REGULATORY PROTEIN"/>
    <property type="match status" value="1"/>
</dbReference>
<dbReference type="PROSITE" id="PS50042">
    <property type="entry name" value="CNMP_BINDING_3"/>
    <property type="match status" value="1"/>
</dbReference>
<dbReference type="SUPFAM" id="SSF46785">
    <property type="entry name" value="Winged helix' DNA-binding domain"/>
    <property type="match status" value="1"/>
</dbReference>
<dbReference type="SMART" id="SM00419">
    <property type="entry name" value="HTH_CRP"/>
    <property type="match status" value="1"/>
</dbReference>
<dbReference type="GO" id="GO:0005829">
    <property type="term" value="C:cytosol"/>
    <property type="evidence" value="ECO:0007669"/>
    <property type="project" value="TreeGrafter"/>
</dbReference>
<evidence type="ECO:0000259" key="4">
    <source>
        <dbReference type="PROSITE" id="PS50042"/>
    </source>
</evidence>
<keyword evidence="2" id="KW-0238">DNA-binding</keyword>
<dbReference type="RefSeq" id="WP_227117241.1">
    <property type="nucleotide sequence ID" value="NZ_JAAITT010000023.1"/>
</dbReference>
<dbReference type="Proteomes" id="UP001299608">
    <property type="component" value="Unassembled WGS sequence"/>
</dbReference>
<dbReference type="Pfam" id="PF13545">
    <property type="entry name" value="HTH_Crp_2"/>
    <property type="match status" value="1"/>
</dbReference>
<dbReference type="EMBL" id="JAKNGE010000031">
    <property type="protein sequence ID" value="MCG4748003.1"/>
    <property type="molecule type" value="Genomic_DNA"/>
</dbReference>
<protein>
    <submittedName>
        <fullName evidence="6">Crp/Fnr family transcriptional regulator</fullName>
    </submittedName>
</protein>
<evidence type="ECO:0000313" key="6">
    <source>
        <dbReference type="EMBL" id="MCG4748003.1"/>
    </source>
</evidence>
<reference evidence="6" key="1">
    <citation type="submission" date="2022-01" db="EMBL/GenBank/DDBJ databases">
        <title>Collection of gut derived symbiotic bacterial strains cultured from healthy donors.</title>
        <authorList>
            <person name="Lin H."/>
            <person name="Kohout C."/>
            <person name="Waligurski E."/>
            <person name="Pamer E.G."/>
        </authorList>
    </citation>
    <scope>NUCLEOTIDE SEQUENCE</scope>
    <source>
        <strain evidence="6">DFI.6.55</strain>
    </source>
</reference>
<accession>A0AAW5BVG7</accession>
<feature type="domain" description="Cyclic nucleotide-binding" evidence="4">
    <location>
        <begin position="37"/>
        <end position="156"/>
    </location>
</feature>
<dbReference type="InterPro" id="IPR018490">
    <property type="entry name" value="cNMP-bd_dom_sf"/>
</dbReference>
<comment type="caution">
    <text evidence="6">The sequence shown here is derived from an EMBL/GenBank/DDBJ whole genome shotgun (WGS) entry which is preliminary data.</text>
</comment>
<dbReference type="GO" id="GO:0003700">
    <property type="term" value="F:DNA-binding transcription factor activity"/>
    <property type="evidence" value="ECO:0007669"/>
    <property type="project" value="TreeGrafter"/>
</dbReference>
<dbReference type="Pfam" id="PF00027">
    <property type="entry name" value="cNMP_binding"/>
    <property type="match status" value="1"/>
</dbReference>
<dbReference type="InterPro" id="IPR000595">
    <property type="entry name" value="cNMP-bd_dom"/>
</dbReference>
<dbReference type="Gene3D" id="2.60.120.10">
    <property type="entry name" value="Jelly Rolls"/>
    <property type="match status" value="1"/>
</dbReference>
<evidence type="ECO:0000313" key="7">
    <source>
        <dbReference type="Proteomes" id="UP001299608"/>
    </source>
</evidence>
<keyword evidence="3" id="KW-0804">Transcription</keyword>
<dbReference type="GO" id="GO:0003677">
    <property type="term" value="F:DNA binding"/>
    <property type="evidence" value="ECO:0007669"/>
    <property type="project" value="UniProtKB-KW"/>
</dbReference>
<evidence type="ECO:0000256" key="3">
    <source>
        <dbReference type="ARBA" id="ARBA00023163"/>
    </source>
</evidence>
<feature type="domain" description="HTH crp-type" evidence="5">
    <location>
        <begin position="171"/>
        <end position="244"/>
    </location>
</feature>
<keyword evidence="1" id="KW-0805">Transcription regulation</keyword>
<sequence length="253" mass="28840">MCLKTFFYRTGHGQKVMGKGMGDCGMTVGEAFGISDILRDASPSSRAEIMSFACIKRYEKGQHVFYDSEGLSCFYIILEGLASLYKLNTLGEKKVVFIYGPGKMLNEIMFQDLPVSINCEIRESAQVLVLSKERFWHVMERDPGLTRAAFDAMALRVRRLYRQMKNTTNAMKGEKRLAAKLYKLARDYGVTTDNGVLIQMQLSITYLSEMLGSQRETVSRQAKKLGDLGLIYVEKNHFWVPDLEKLSDYFKQP</sequence>
<dbReference type="InterPro" id="IPR014710">
    <property type="entry name" value="RmlC-like_jellyroll"/>
</dbReference>
<dbReference type="PROSITE" id="PS51063">
    <property type="entry name" value="HTH_CRP_2"/>
    <property type="match status" value="1"/>
</dbReference>